<dbReference type="InterPro" id="IPR024230">
    <property type="entry name" value="GspL_cyto_dom"/>
</dbReference>
<keyword evidence="4" id="KW-1003">Cell membrane</keyword>
<dbReference type="Pfam" id="PF05134">
    <property type="entry name" value="T2SSL"/>
    <property type="match status" value="1"/>
</dbReference>
<dbReference type="CDD" id="cd24017">
    <property type="entry name" value="ASKHA_T2SSL_N"/>
    <property type="match status" value="1"/>
</dbReference>
<evidence type="ECO:0000259" key="11">
    <source>
        <dbReference type="Pfam" id="PF05134"/>
    </source>
</evidence>
<evidence type="ECO:0000256" key="1">
    <source>
        <dbReference type="ARBA" id="ARBA00004377"/>
    </source>
</evidence>
<comment type="function">
    <text evidence="10">Inner membrane component of the type II secretion system required for the energy-dependent secretion of extracellular factors such as proteases and toxins from the periplasm.</text>
</comment>
<evidence type="ECO:0000313" key="14">
    <source>
        <dbReference type="Proteomes" id="UP001222275"/>
    </source>
</evidence>
<evidence type="ECO:0000256" key="5">
    <source>
        <dbReference type="ARBA" id="ARBA00022519"/>
    </source>
</evidence>
<evidence type="ECO:0000256" key="4">
    <source>
        <dbReference type="ARBA" id="ARBA00022475"/>
    </source>
</evidence>
<accession>A0ABY8C968</accession>
<keyword evidence="3 10" id="KW-0813">Transport</keyword>
<keyword evidence="8" id="KW-1133">Transmembrane helix</keyword>
<dbReference type="NCBIfam" id="TIGR01709">
    <property type="entry name" value="typeII_sec_gspL"/>
    <property type="match status" value="1"/>
</dbReference>
<dbReference type="InterPro" id="IPR025691">
    <property type="entry name" value="GspL_pp_dom"/>
</dbReference>
<evidence type="ECO:0000256" key="7">
    <source>
        <dbReference type="ARBA" id="ARBA00022927"/>
    </source>
</evidence>
<organism evidence="13 14">
    <name type="scientific">Thiomicrorhabdus lithotrophica</name>
    <dbReference type="NCBI Taxonomy" id="2949997"/>
    <lineage>
        <taxon>Bacteria</taxon>
        <taxon>Pseudomonadati</taxon>
        <taxon>Pseudomonadota</taxon>
        <taxon>Gammaproteobacteria</taxon>
        <taxon>Thiotrichales</taxon>
        <taxon>Piscirickettsiaceae</taxon>
        <taxon>Thiomicrorhabdus</taxon>
    </lineage>
</organism>
<proteinExistence type="inferred from homology"/>
<evidence type="ECO:0000256" key="6">
    <source>
        <dbReference type="ARBA" id="ARBA00022692"/>
    </source>
</evidence>
<dbReference type="PIRSF" id="PIRSF015761">
    <property type="entry name" value="Protein_L"/>
    <property type="match status" value="1"/>
</dbReference>
<dbReference type="InterPro" id="IPR007812">
    <property type="entry name" value="T2SS_protein-GspL"/>
</dbReference>
<protein>
    <recommendedName>
        <fullName evidence="10">Type II secretion system protein L</fullName>
        <shortName evidence="10">T2SS protein L</shortName>
    </recommendedName>
</protein>
<keyword evidence="14" id="KW-1185">Reference proteome</keyword>
<evidence type="ECO:0000259" key="12">
    <source>
        <dbReference type="Pfam" id="PF12693"/>
    </source>
</evidence>
<name>A0ABY8C968_9GAMM</name>
<evidence type="ECO:0000256" key="2">
    <source>
        <dbReference type="ARBA" id="ARBA00005318"/>
    </source>
</evidence>
<comment type="similarity">
    <text evidence="2 10">Belongs to the GSP L family.</text>
</comment>
<dbReference type="EMBL" id="CP102381">
    <property type="protein sequence ID" value="WEJ62516.1"/>
    <property type="molecule type" value="Genomic_DNA"/>
</dbReference>
<keyword evidence="5" id="KW-0997">Cell inner membrane</keyword>
<sequence length="422" mass="46584">MLGKTEIKQTDGILANSLVASITLAGELQIENVEGVKLSTDEVVSKLKSSGRLNREIAIVWLPTQKIVMTDVMVPGNRKALWMAALPYALEENLSESVEKYHFVPYNRTKEGLVSVAIACHEDMKNWKLIVESYGLAGAQLVPDCFRIASDSPALANGDRSWGVYQRDEAFIVRTDGFHGFASNAAWHDAIKGQILNNQYIANETHSKSATSPTVIEEITVASSELLSSHAQNLIKVSKLSLSQLAYKSSGGAKGNWYQWRWVAVLMVAVFGIFLTTQSIQTQKLQDQTSYTKAKTTELFKTLFPEAKRIVNIKAQTLTHLKQQDSSSPNTQKLMPILQQIEPWFNKVKSVKVEQLQWQQSGKPHALSLNVTAPSSAELQKVISLSQESKQPGLVTTKITLSLKLNNVNAEGAEGVIYVDAN</sequence>
<keyword evidence="9" id="KW-0472">Membrane</keyword>
<evidence type="ECO:0000256" key="9">
    <source>
        <dbReference type="ARBA" id="ARBA00023136"/>
    </source>
</evidence>
<keyword evidence="7 10" id="KW-0653">Protein transport</keyword>
<keyword evidence="6" id="KW-0812">Transmembrane</keyword>
<feature type="domain" description="GspL periplasmic" evidence="12">
    <location>
        <begin position="256"/>
        <end position="382"/>
    </location>
</feature>
<dbReference type="Gene3D" id="3.30.420.380">
    <property type="match status" value="1"/>
</dbReference>
<evidence type="ECO:0000313" key="13">
    <source>
        <dbReference type="EMBL" id="WEJ62516.1"/>
    </source>
</evidence>
<feature type="domain" description="GspL cytoplasmic actin-ATPase-like" evidence="11">
    <location>
        <begin position="54"/>
        <end position="197"/>
    </location>
</feature>
<dbReference type="SUPFAM" id="SSF53067">
    <property type="entry name" value="Actin-like ATPase domain"/>
    <property type="match status" value="1"/>
</dbReference>
<dbReference type="Proteomes" id="UP001222275">
    <property type="component" value="Chromosome"/>
</dbReference>
<dbReference type="Pfam" id="PF12693">
    <property type="entry name" value="GspL_C"/>
    <property type="match status" value="1"/>
</dbReference>
<evidence type="ECO:0000256" key="10">
    <source>
        <dbReference type="PIRNR" id="PIRNR015761"/>
    </source>
</evidence>
<dbReference type="RefSeq" id="WP_275594774.1">
    <property type="nucleotide sequence ID" value="NZ_CP102381.1"/>
</dbReference>
<reference evidence="13 14" key="1">
    <citation type="submission" date="2022-06" db="EMBL/GenBank/DDBJ databases">
        <title>Thiomicrohabdus sp. nov, an obligately chemolithoautotrophic, sulfur-oxidizing bacterium isolated from beach of Guanyin Mountain. Amoy.</title>
        <authorList>
            <person name="Zhu H."/>
        </authorList>
    </citation>
    <scope>NUCLEOTIDE SEQUENCE [LARGE SCALE GENOMIC DNA]</scope>
    <source>
        <strain evidence="13 14">XGS-01</strain>
    </source>
</reference>
<gene>
    <name evidence="13" type="primary">gspL</name>
    <name evidence="13" type="ORF">NR989_10935</name>
</gene>
<comment type="subcellular location">
    <subcellularLocation>
        <location evidence="1">Cell inner membrane</location>
        <topology evidence="1">Single-pass membrane protein</topology>
    </subcellularLocation>
</comment>
<evidence type="ECO:0000256" key="8">
    <source>
        <dbReference type="ARBA" id="ARBA00022989"/>
    </source>
</evidence>
<dbReference type="Gene3D" id="3.30.420.370">
    <property type="match status" value="1"/>
</dbReference>
<dbReference type="InterPro" id="IPR043129">
    <property type="entry name" value="ATPase_NBD"/>
</dbReference>
<evidence type="ECO:0000256" key="3">
    <source>
        <dbReference type="ARBA" id="ARBA00022448"/>
    </source>
</evidence>